<evidence type="ECO:0000256" key="8">
    <source>
        <dbReference type="ARBA" id="ARBA00048617"/>
    </source>
</evidence>
<evidence type="ECO:0000256" key="3">
    <source>
        <dbReference type="ARBA" id="ARBA00013109"/>
    </source>
</evidence>
<comment type="function">
    <text evidence="6 9">Catalyzes cyclization of the linear tetrapyrrole, hydroxymethylbilane, to the macrocyclic uroporphyrinogen III.</text>
</comment>
<evidence type="ECO:0000256" key="2">
    <source>
        <dbReference type="ARBA" id="ARBA00008133"/>
    </source>
</evidence>
<feature type="domain" description="Tetrapyrrole biosynthesis uroporphyrinogen III synthase" evidence="10">
    <location>
        <begin position="20"/>
        <end position="246"/>
    </location>
</feature>
<keyword evidence="5 9" id="KW-0627">Porphyrin biosynthesis</keyword>
<evidence type="ECO:0000313" key="12">
    <source>
        <dbReference type="Proteomes" id="UP001065322"/>
    </source>
</evidence>
<evidence type="ECO:0000313" key="11">
    <source>
        <dbReference type="EMBL" id="UXD85985.1"/>
    </source>
</evidence>
<protein>
    <recommendedName>
        <fullName evidence="7 9">Uroporphyrinogen-III synthase</fullName>
        <ecNumber evidence="3 9">4.2.1.75</ecNumber>
    </recommendedName>
</protein>
<proteinExistence type="inferred from homology"/>
<evidence type="ECO:0000256" key="7">
    <source>
        <dbReference type="ARBA" id="ARBA00040167"/>
    </source>
</evidence>
<dbReference type="EC" id="4.2.1.75" evidence="3 9"/>
<comment type="pathway">
    <text evidence="1 9">Porphyrin-containing compound metabolism; protoporphyrin-IX biosynthesis; coproporphyrinogen-III from 5-aminolevulinate: step 3/4.</text>
</comment>
<reference evidence="12" key="1">
    <citation type="submission" date="2020-06" db="EMBL/GenBank/DDBJ databases">
        <title>Thalassolituus marinus alknpb1M-1, a hydrocarbon-degrading bacterium isolated from the deep-sea overlying water using an in-situ strategy from the South China Sea basin.</title>
        <authorList>
            <person name="Dong C."/>
            <person name="Chen Y."/>
            <person name="Shao Z."/>
        </authorList>
    </citation>
    <scope>NUCLEOTIDE SEQUENCE [LARGE SCALE GENOMIC DNA]</scope>
    <source>
        <strain evidence="12">alknpb1M-1</strain>
    </source>
</reference>
<dbReference type="InterPro" id="IPR039793">
    <property type="entry name" value="UROS/Hem4"/>
</dbReference>
<dbReference type="PANTHER" id="PTHR38042">
    <property type="entry name" value="UROPORPHYRINOGEN-III SYNTHASE, CHLOROPLASTIC"/>
    <property type="match status" value="1"/>
</dbReference>
<evidence type="ECO:0000256" key="1">
    <source>
        <dbReference type="ARBA" id="ARBA00004772"/>
    </source>
</evidence>
<evidence type="ECO:0000259" key="10">
    <source>
        <dbReference type="Pfam" id="PF02602"/>
    </source>
</evidence>
<dbReference type="Gene3D" id="3.40.50.10090">
    <property type="match status" value="2"/>
</dbReference>
<evidence type="ECO:0000256" key="5">
    <source>
        <dbReference type="ARBA" id="ARBA00023244"/>
    </source>
</evidence>
<evidence type="ECO:0000256" key="9">
    <source>
        <dbReference type="RuleBase" id="RU366031"/>
    </source>
</evidence>
<name>A0ABY6A4G5_9GAMM</name>
<keyword evidence="12" id="KW-1185">Reference proteome</keyword>
<evidence type="ECO:0000256" key="6">
    <source>
        <dbReference type="ARBA" id="ARBA00037589"/>
    </source>
</evidence>
<gene>
    <name evidence="11" type="ORF">HUF19_00310</name>
</gene>
<evidence type="ECO:0000256" key="4">
    <source>
        <dbReference type="ARBA" id="ARBA00023239"/>
    </source>
</evidence>
<comment type="similarity">
    <text evidence="2 9">Belongs to the uroporphyrinogen-III synthase family.</text>
</comment>
<dbReference type="PANTHER" id="PTHR38042:SF1">
    <property type="entry name" value="UROPORPHYRINOGEN-III SYNTHASE, CHLOROPLASTIC"/>
    <property type="match status" value="1"/>
</dbReference>
<organism evidence="11 12">
    <name type="scientific">Thalassolituus hydrocarboniclasticus</name>
    <dbReference type="NCBI Taxonomy" id="2742796"/>
    <lineage>
        <taxon>Bacteria</taxon>
        <taxon>Pseudomonadati</taxon>
        <taxon>Pseudomonadota</taxon>
        <taxon>Gammaproteobacteria</taxon>
        <taxon>Oceanospirillales</taxon>
        <taxon>Oceanospirillaceae</taxon>
        <taxon>Thalassolituus</taxon>
    </lineage>
</organism>
<dbReference type="EMBL" id="CP054475">
    <property type="protein sequence ID" value="UXD85985.1"/>
    <property type="molecule type" value="Genomic_DNA"/>
</dbReference>
<comment type="catalytic activity">
    <reaction evidence="8 9">
        <text>hydroxymethylbilane = uroporphyrinogen III + H2O</text>
        <dbReference type="Rhea" id="RHEA:18965"/>
        <dbReference type="ChEBI" id="CHEBI:15377"/>
        <dbReference type="ChEBI" id="CHEBI:57308"/>
        <dbReference type="ChEBI" id="CHEBI:57845"/>
        <dbReference type="EC" id="4.2.1.75"/>
    </reaction>
</comment>
<accession>A0ABY6A4G5</accession>
<dbReference type="SUPFAM" id="SSF69618">
    <property type="entry name" value="HemD-like"/>
    <property type="match status" value="1"/>
</dbReference>
<dbReference type="RefSeq" id="WP_260997983.1">
    <property type="nucleotide sequence ID" value="NZ_CP054475.1"/>
</dbReference>
<dbReference type="CDD" id="cd06578">
    <property type="entry name" value="HemD"/>
    <property type="match status" value="1"/>
</dbReference>
<dbReference type="Proteomes" id="UP001065322">
    <property type="component" value="Chromosome"/>
</dbReference>
<dbReference type="InterPro" id="IPR036108">
    <property type="entry name" value="4pyrrol_syn_uPrphyn_synt_sf"/>
</dbReference>
<dbReference type="Pfam" id="PF02602">
    <property type="entry name" value="HEM4"/>
    <property type="match status" value="1"/>
</dbReference>
<dbReference type="InterPro" id="IPR003754">
    <property type="entry name" value="4pyrrol_synth_uPrphyn_synth"/>
</dbReference>
<sequence>MAAAVPIVVTRPDGQAGGLIAELSARGFPVRHHPLINIVPLADDEQAVASGLRQRILDIDHYTAVIAISMNAAAIGLDWLDRYWPQPPLGIHWCAVGPSTAEVLQREGFSVHSPVTTYDSEGLLELPVMQSDVIAGRKVLLWRGVGGREKLASELTARGAEVDYAELYERREIAWSAQQWADTLAGEPVLLLSSNQALDIVEQQVPDLAQRVSAIMLPGERLADLARSRGYREVLVAASARDEDMLACLQQWQVSAQ</sequence>
<keyword evidence="4 9" id="KW-0456">Lyase</keyword>